<dbReference type="EMBL" id="JAVXUO010002773">
    <property type="protein sequence ID" value="KAK2969873.1"/>
    <property type="molecule type" value="Genomic_DNA"/>
</dbReference>
<dbReference type="AlphaFoldDB" id="A0AA88QHF5"/>
<name>A0AA88QHF5_9ASTE</name>
<protein>
    <submittedName>
        <fullName evidence="1">Uncharacterized protein</fullName>
    </submittedName>
</protein>
<proteinExistence type="predicted"/>
<dbReference type="GO" id="GO:0016788">
    <property type="term" value="F:hydrolase activity, acting on ester bonds"/>
    <property type="evidence" value="ECO:0007669"/>
    <property type="project" value="InterPro"/>
</dbReference>
<evidence type="ECO:0000313" key="2">
    <source>
        <dbReference type="Proteomes" id="UP001187471"/>
    </source>
</evidence>
<dbReference type="PANTHER" id="PTHR47176:SF1">
    <property type="entry name" value="OS04G0577500 PROTEIN"/>
    <property type="match status" value="1"/>
</dbReference>
<organism evidence="1 2">
    <name type="scientific">Escallonia rubra</name>
    <dbReference type="NCBI Taxonomy" id="112253"/>
    <lineage>
        <taxon>Eukaryota</taxon>
        <taxon>Viridiplantae</taxon>
        <taxon>Streptophyta</taxon>
        <taxon>Embryophyta</taxon>
        <taxon>Tracheophyta</taxon>
        <taxon>Spermatophyta</taxon>
        <taxon>Magnoliopsida</taxon>
        <taxon>eudicotyledons</taxon>
        <taxon>Gunneridae</taxon>
        <taxon>Pentapetalae</taxon>
        <taxon>asterids</taxon>
        <taxon>campanulids</taxon>
        <taxon>Escalloniales</taxon>
        <taxon>Escalloniaceae</taxon>
        <taxon>Escallonia</taxon>
    </lineage>
</organism>
<dbReference type="Pfam" id="PF01026">
    <property type="entry name" value="TatD_DNase"/>
    <property type="match status" value="1"/>
</dbReference>
<dbReference type="PANTHER" id="PTHR47176">
    <property type="entry name" value="OSJNBA0020J04.13 PROTEIN"/>
    <property type="match status" value="1"/>
</dbReference>
<dbReference type="Proteomes" id="UP001187471">
    <property type="component" value="Unassembled WGS sequence"/>
</dbReference>
<gene>
    <name evidence="1" type="ORF">RJ640_030182</name>
</gene>
<dbReference type="InterPro" id="IPR032466">
    <property type="entry name" value="Metal_Hydrolase"/>
</dbReference>
<evidence type="ECO:0000313" key="1">
    <source>
        <dbReference type="EMBL" id="KAK2969873.1"/>
    </source>
</evidence>
<keyword evidence="2" id="KW-1185">Reference proteome</keyword>
<dbReference type="InterPro" id="IPR001130">
    <property type="entry name" value="TatD-like"/>
</dbReference>
<comment type="caution">
    <text evidence="1">The sequence shown here is derived from an EMBL/GenBank/DDBJ whole genome shotgun (WGS) entry which is preliminary data.</text>
</comment>
<dbReference type="Gene3D" id="3.20.20.140">
    <property type="entry name" value="Metal-dependent hydrolases"/>
    <property type="match status" value="1"/>
</dbReference>
<sequence length="132" mass="15026">MKITRPFPAGVILHAYLGSAEMVPKFTKLGALRMRLSTIFFSFSGFLMSMKENKAKKALNAVPSERKLLETDAPDALPNYIIWIHRSSKIRILQFEKSFVYIQKIYLLVMSVPLRDSLLVQGTNNTMGSDWV</sequence>
<accession>A0AA88QHF5</accession>
<reference evidence="1" key="1">
    <citation type="submission" date="2022-12" db="EMBL/GenBank/DDBJ databases">
        <title>Draft genome assemblies for two species of Escallonia (Escalloniales).</title>
        <authorList>
            <person name="Chanderbali A."/>
            <person name="Dervinis C."/>
            <person name="Anghel I."/>
            <person name="Soltis D."/>
            <person name="Soltis P."/>
            <person name="Zapata F."/>
        </authorList>
    </citation>
    <scope>NUCLEOTIDE SEQUENCE</scope>
    <source>
        <strain evidence="1">UCBG92.1500</strain>
        <tissue evidence="1">Leaf</tissue>
    </source>
</reference>
<dbReference type="SUPFAM" id="SSF51556">
    <property type="entry name" value="Metallo-dependent hydrolases"/>
    <property type="match status" value="1"/>
</dbReference>